<feature type="transmembrane region" description="Helical" evidence="1">
    <location>
        <begin position="317"/>
        <end position="336"/>
    </location>
</feature>
<comment type="caution">
    <text evidence="2">The sequence shown here is derived from an EMBL/GenBank/DDBJ whole genome shotgun (WGS) entry which is preliminary data.</text>
</comment>
<keyword evidence="3" id="KW-1185">Reference proteome</keyword>
<accession>A0A545TBB4</accession>
<proteinExistence type="predicted"/>
<feature type="transmembrane region" description="Helical" evidence="1">
    <location>
        <begin position="174"/>
        <end position="202"/>
    </location>
</feature>
<protein>
    <submittedName>
        <fullName evidence="2">AbgT family transporter</fullName>
    </submittedName>
</protein>
<dbReference type="Proteomes" id="UP000319732">
    <property type="component" value="Unassembled WGS sequence"/>
</dbReference>
<feature type="transmembrane region" description="Helical" evidence="1">
    <location>
        <begin position="264"/>
        <end position="282"/>
    </location>
</feature>
<feature type="transmembrane region" description="Helical" evidence="1">
    <location>
        <begin position="495"/>
        <end position="514"/>
    </location>
</feature>
<dbReference type="InterPro" id="IPR004697">
    <property type="entry name" value="AbgT"/>
</dbReference>
<dbReference type="Pfam" id="PF03806">
    <property type="entry name" value="ABG_transport"/>
    <property type="match status" value="1"/>
</dbReference>
<evidence type="ECO:0000256" key="1">
    <source>
        <dbReference type="SAM" id="Phobius"/>
    </source>
</evidence>
<organism evidence="2 3">
    <name type="scientific">Exilibacterium tricleocarpae</name>
    <dbReference type="NCBI Taxonomy" id="2591008"/>
    <lineage>
        <taxon>Bacteria</taxon>
        <taxon>Pseudomonadati</taxon>
        <taxon>Pseudomonadota</taxon>
        <taxon>Gammaproteobacteria</taxon>
        <taxon>Cellvibrionales</taxon>
        <taxon>Cellvibrionaceae</taxon>
        <taxon>Exilibacterium</taxon>
    </lineage>
</organism>
<feature type="transmembrane region" description="Helical" evidence="1">
    <location>
        <begin position="72"/>
        <end position="92"/>
    </location>
</feature>
<keyword evidence="1" id="KW-0812">Transmembrane</keyword>
<keyword evidence="1" id="KW-1133">Transmembrane helix</keyword>
<dbReference type="GO" id="GO:1902604">
    <property type="term" value="P:p-aminobenzoyl-glutamate transmembrane transport"/>
    <property type="evidence" value="ECO:0007669"/>
    <property type="project" value="InterPro"/>
</dbReference>
<gene>
    <name evidence="2" type="ORF">FKG94_15925</name>
</gene>
<feature type="transmembrane region" description="Helical" evidence="1">
    <location>
        <begin position="131"/>
        <end position="154"/>
    </location>
</feature>
<dbReference type="PANTHER" id="PTHR30282">
    <property type="entry name" value="P-AMINOBENZOYL GLUTAMATE TRANSPORTER"/>
    <property type="match status" value="1"/>
</dbReference>
<sequence length="565" mass="60404">MNKVYADLWRRLTLSWQIRYHGSKIDNPCAIGEADLLIEDTNKESKDGQNTGWFNRFLATVEWLGNLLPHPITLFAGLAAFIVLLSGILGYFDIAVADPRPLDAKGRDPDGMIEVISLLNAEGLQRIVTGLVTNFTGFAPLGTVLVALLGVAVAEHSGLLATAMRAMVLNASKRMVTVTIVFAGIVSNTAAELGYVVLIPLAAMIFHSLGRHPLAGLAAAFAGVSGGYSANLLLGTVDPLLAGITEPAAHMIDPDYVVGPEVNWYFMVVSTFVVAAMGAFVTEKIVEPRLGTYDPSEASVELDTREMVPPSAREIKALKIAGIAFATVCLLLAATVVPENGILRHPETGAVAGSPFLKGIVAFIFVTFGITGFVYGRAAGTMRNDRDVINAMSKSMGTMGLYITLVFFAAQFVAFFKWTNLGTVLAVKGASLLQTLGLDGPEVFVFFIIMCGVVNLSLGSASAQWAVTAPIFVPMLMLIGFAPEVIQAAYRIGDSVTNLITPMMSYFGLILAIASRYKKDLGIGTLIATMLPYSIVFLFGWTILFYVWVFLLGLPVGPGSATYYG</sequence>
<feature type="transmembrane region" description="Helical" evidence="1">
    <location>
        <begin position="465"/>
        <end position="483"/>
    </location>
</feature>
<evidence type="ECO:0000313" key="3">
    <source>
        <dbReference type="Proteomes" id="UP000319732"/>
    </source>
</evidence>
<feature type="transmembrane region" description="Helical" evidence="1">
    <location>
        <begin position="526"/>
        <end position="551"/>
    </location>
</feature>
<name>A0A545TBB4_9GAMM</name>
<reference evidence="2 3" key="1">
    <citation type="submission" date="2019-06" db="EMBL/GenBank/DDBJ databases">
        <title>Whole genome sequence for Cellvibrionaceae sp. R142.</title>
        <authorList>
            <person name="Wang G."/>
        </authorList>
    </citation>
    <scope>NUCLEOTIDE SEQUENCE [LARGE SCALE GENOMIC DNA]</scope>
    <source>
        <strain evidence="2 3">R142</strain>
    </source>
</reference>
<feature type="transmembrane region" description="Helical" evidence="1">
    <location>
        <begin position="399"/>
        <end position="418"/>
    </location>
</feature>
<dbReference type="PANTHER" id="PTHR30282:SF0">
    <property type="entry name" value="P-AMINOBENZOYL-GLUTAMATE TRANSPORT PROTEIN"/>
    <property type="match status" value="1"/>
</dbReference>
<dbReference type="OrthoDB" id="3314392at2"/>
<dbReference type="EMBL" id="VHSG01000016">
    <property type="protein sequence ID" value="TQV74505.1"/>
    <property type="molecule type" value="Genomic_DNA"/>
</dbReference>
<keyword evidence="1" id="KW-0472">Membrane</keyword>
<feature type="transmembrane region" description="Helical" evidence="1">
    <location>
        <begin position="438"/>
        <end position="458"/>
    </location>
</feature>
<dbReference type="AlphaFoldDB" id="A0A545TBB4"/>
<dbReference type="GO" id="GO:0015558">
    <property type="term" value="F:secondary active p-aminobenzoyl-glutamate transmembrane transporter activity"/>
    <property type="evidence" value="ECO:0007669"/>
    <property type="project" value="InterPro"/>
</dbReference>
<evidence type="ECO:0000313" key="2">
    <source>
        <dbReference type="EMBL" id="TQV74505.1"/>
    </source>
</evidence>
<feature type="transmembrane region" description="Helical" evidence="1">
    <location>
        <begin position="356"/>
        <end position="378"/>
    </location>
</feature>